<organism evidence="1 2">
    <name type="scientific">Ensete ventricosum</name>
    <name type="common">Abyssinian banana</name>
    <name type="synonym">Musa ensete</name>
    <dbReference type="NCBI Taxonomy" id="4639"/>
    <lineage>
        <taxon>Eukaryota</taxon>
        <taxon>Viridiplantae</taxon>
        <taxon>Streptophyta</taxon>
        <taxon>Embryophyta</taxon>
        <taxon>Tracheophyta</taxon>
        <taxon>Spermatophyta</taxon>
        <taxon>Magnoliopsida</taxon>
        <taxon>Liliopsida</taxon>
        <taxon>Zingiberales</taxon>
        <taxon>Musaceae</taxon>
        <taxon>Ensete</taxon>
    </lineage>
</organism>
<proteinExistence type="predicted"/>
<reference evidence="1 2" key="1">
    <citation type="journal article" date="2014" name="Agronomy (Basel)">
        <title>A Draft Genome Sequence for Ensete ventricosum, the Drought-Tolerant Tree Against Hunger.</title>
        <authorList>
            <person name="Harrison J."/>
            <person name="Moore K.A."/>
            <person name="Paszkiewicz K."/>
            <person name="Jones T."/>
            <person name="Grant M."/>
            <person name="Ambacheew D."/>
            <person name="Muzemil S."/>
            <person name="Studholme D.J."/>
        </authorList>
    </citation>
    <scope>NUCLEOTIDE SEQUENCE [LARGE SCALE GENOMIC DNA]</scope>
</reference>
<dbReference type="Proteomes" id="UP000287651">
    <property type="component" value="Unassembled WGS sequence"/>
</dbReference>
<dbReference type="EMBL" id="AMZH03013797">
    <property type="protein sequence ID" value="RRT48676.1"/>
    <property type="molecule type" value="Genomic_DNA"/>
</dbReference>
<name>A0A426YAG1_ENSVE</name>
<gene>
    <name evidence="1" type="ORF">B296_00029692</name>
</gene>
<sequence length="105" mass="10949">MPVGAVPTRANHARGRLLLPAVALAGDSPDRRAAPCGVAVGSRPLRPGHGRYLRPQASSLKMPAIPADDRACGGCPCKGLWPWSATPIGGLAVASHPGRDENKRW</sequence>
<accession>A0A426YAG1</accession>
<protein>
    <submittedName>
        <fullName evidence="1">Uncharacterized protein</fullName>
    </submittedName>
</protein>
<dbReference type="AlphaFoldDB" id="A0A426YAG1"/>
<evidence type="ECO:0000313" key="2">
    <source>
        <dbReference type="Proteomes" id="UP000287651"/>
    </source>
</evidence>
<evidence type="ECO:0000313" key="1">
    <source>
        <dbReference type="EMBL" id="RRT48676.1"/>
    </source>
</evidence>
<comment type="caution">
    <text evidence="1">The sequence shown here is derived from an EMBL/GenBank/DDBJ whole genome shotgun (WGS) entry which is preliminary data.</text>
</comment>